<dbReference type="GO" id="GO:0003985">
    <property type="term" value="F:acetyl-CoA C-acetyltransferase activity"/>
    <property type="evidence" value="ECO:0007669"/>
    <property type="project" value="UniProtKB-EC"/>
</dbReference>
<dbReference type="InterPro" id="IPR020615">
    <property type="entry name" value="Thiolase_acyl_enz_int_AS"/>
</dbReference>
<gene>
    <name evidence="10" type="primary">thlA</name>
    <name evidence="10" type="ORF">GCM10007968_18910</name>
</gene>
<evidence type="ECO:0000256" key="5">
    <source>
        <dbReference type="ARBA" id="ARBA00030755"/>
    </source>
</evidence>
<dbReference type="InterPro" id="IPR020613">
    <property type="entry name" value="Thiolase_CS"/>
</dbReference>
<dbReference type="PROSITE" id="PS00098">
    <property type="entry name" value="THIOLASE_1"/>
    <property type="match status" value="1"/>
</dbReference>
<evidence type="ECO:0000256" key="3">
    <source>
        <dbReference type="ARBA" id="ARBA00022679"/>
    </source>
</evidence>
<accession>A0A917S3B6</accession>
<dbReference type="Pfam" id="PF02803">
    <property type="entry name" value="Thiolase_C"/>
    <property type="match status" value="1"/>
</dbReference>
<evidence type="ECO:0000256" key="1">
    <source>
        <dbReference type="ARBA" id="ARBA00010982"/>
    </source>
</evidence>
<evidence type="ECO:0000256" key="7">
    <source>
        <dbReference type="RuleBase" id="RU003557"/>
    </source>
</evidence>
<evidence type="ECO:0000313" key="10">
    <source>
        <dbReference type="EMBL" id="GGL55065.1"/>
    </source>
</evidence>
<comment type="caution">
    <text evidence="10">The sequence shown here is derived from an EMBL/GenBank/DDBJ whole genome shotgun (WGS) entry which is preliminary data.</text>
</comment>
<evidence type="ECO:0000256" key="2">
    <source>
        <dbReference type="ARBA" id="ARBA00012705"/>
    </source>
</evidence>
<dbReference type="PANTHER" id="PTHR18919:SF107">
    <property type="entry name" value="ACETYL-COA ACETYLTRANSFERASE, CYTOSOLIC"/>
    <property type="match status" value="1"/>
</dbReference>
<organism evidence="10 11">
    <name type="scientific">Sporolactobacillus putidus</name>
    <dbReference type="NCBI Taxonomy" id="492735"/>
    <lineage>
        <taxon>Bacteria</taxon>
        <taxon>Bacillati</taxon>
        <taxon>Bacillota</taxon>
        <taxon>Bacilli</taxon>
        <taxon>Bacillales</taxon>
        <taxon>Sporolactobacillaceae</taxon>
        <taxon>Sporolactobacillus</taxon>
    </lineage>
</organism>
<protein>
    <recommendedName>
        <fullName evidence="2">acetyl-CoA C-acetyltransferase</fullName>
        <ecNumber evidence="2">2.3.1.9</ecNumber>
    </recommendedName>
    <alternativeName>
        <fullName evidence="5">Acetoacetyl-CoA thiolase</fullName>
    </alternativeName>
</protein>
<evidence type="ECO:0000256" key="4">
    <source>
        <dbReference type="ARBA" id="ARBA00023315"/>
    </source>
</evidence>
<feature type="active site" description="Acyl-thioester intermediate" evidence="6">
    <location>
        <position position="88"/>
    </location>
</feature>
<evidence type="ECO:0000313" key="11">
    <source>
        <dbReference type="Proteomes" id="UP000654670"/>
    </source>
</evidence>
<dbReference type="FunFam" id="3.40.47.10:FF:000010">
    <property type="entry name" value="Acetyl-CoA acetyltransferase (Thiolase)"/>
    <property type="match status" value="1"/>
</dbReference>
<reference evidence="10" key="1">
    <citation type="journal article" date="2014" name="Int. J. Syst. Evol. Microbiol.">
        <title>Complete genome sequence of Corynebacterium casei LMG S-19264T (=DSM 44701T), isolated from a smear-ripened cheese.</title>
        <authorList>
            <consortium name="US DOE Joint Genome Institute (JGI-PGF)"/>
            <person name="Walter F."/>
            <person name="Albersmeier A."/>
            <person name="Kalinowski J."/>
            <person name="Ruckert C."/>
        </authorList>
    </citation>
    <scope>NUCLEOTIDE SEQUENCE</scope>
    <source>
        <strain evidence="10">JCM 15325</strain>
    </source>
</reference>
<dbReference type="CDD" id="cd00751">
    <property type="entry name" value="thiolase"/>
    <property type="match status" value="1"/>
</dbReference>
<dbReference type="PANTHER" id="PTHR18919">
    <property type="entry name" value="ACETYL-COA C-ACYLTRANSFERASE"/>
    <property type="match status" value="1"/>
</dbReference>
<dbReference type="InterPro" id="IPR020610">
    <property type="entry name" value="Thiolase_AS"/>
</dbReference>
<proteinExistence type="inferred from homology"/>
<dbReference type="EMBL" id="BMOK01000007">
    <property type="protein sequence ID" value="GGL55065.1"/>
    <property type="molecule type" value="Genomic_DNA"/>
</dbReference>
<keyword evidence="11" id="KW-1185">Reference proteome</keyword>
<feature type="domain" description="Thiolase N-terminal" evidence="8">
    <location>
        <begin position="4"/>
        <end position="261"/>
    </location>
</feature>
<feature type="active site" description="Proton acceptor" evidence="6">
    <location>
        <position position="348"/>
    </location>
</feature>
<dbReference type="RefSeq" id="WP_188802865.1">
    <property type="nucleotide sequence ID" value="NZ_BMOK01000007.1"/>
</dbReference>
<keyword evidence="4 7" id="KW-0012">Acyltransferase</keyword>
<dbReference type="PROSITE" id="PS00737">
    <property type="entry name" value="THIOLASE_2"/>
    <property type="match status" value="1"/>
</dbReference>
<evidence type="ECO:0000259" key="8">
    <source>
        <dbReference type="Pfam" id="PF00108"/>
    </source>
</evidence>
<comment type="similarity">
    <text evidence="1 7">Belongs to the thiolase-like superfamily. Thiolase family.</text>
</comment>
<dbReference type="Pfam" id="PF00108">
    <property type="entry name" value="Thiolase_N"/>
    <property type="match status" value="1"/>
</dbReference>
<reference evidence="10" key="2">
    <citation type="submission" date="2020-09" db="EMBL/GenBank/DDBJ databases">
        <authorList>
            <person name="Sun Q."/>
            <person name="Ohkuma M."/>
        </authorList>
    </citation>
    <scope>NUCLEOTIDE SEQUENCE</scope>
    <source>
        <strain evidence="10">JCM 15325</strain>
    </source>
</reference>
<dbReference type="EC" id="2.3.1.9" evidence="2"/>
<dbReference type="InterPro" id="IPR020617">
    <property type="entry name" value="Thiolase_C"/>
</dbReference>
<dbReference type="PIRSF" id="PIRSF000429">
    <property type="entry name" value="Ac-CoA_Ac_transf"/>
    <property type="match status" value="1"/>
</dbReference>
<dbReference type="AlphaFoldDB" id="A0A917S3B6"/>
<feature type="active site" description="Proton acceptor" evidence="6">
    <location>
        <position position="378"/>
    </location>
</feature>
<dbReference type="Gene3D" id="3.40.47.10">
    <property type="match status" value="1"/>
</dbReference>
<name>A0A917S3B6_9BACL</name>
<dbReference type="PROSITE" id="PS00099">
    <property type="entry name" value="THIOLASE_3"/>
    <property type="match status" value="1"/>
</dbReference>
<dbReference type="InterPro" id="IPR002155">
    <property type="entry name" value="Thiolase"/>
</dbReference>
<evidence type="ECO:0000259" key="9">
    <source>
        <dbReference type="Pfam" id="PF02803"/>
    </source>
</evidence>
<feature type="domain" description="Thiolase C-terminal" evidence="9">
    <location>
        <begin position="270"/>
        <end position="391"/>
    </location>
</feature>
<dbReference type="InterPro" id="IPR016039">
    <property type="entry name" value="Thiolase-like"/>
</dbReference>
<dbReference type="SUPFAM" id="SSF53901">
    <property type="entry name" value="Thiolase-like"/>
    <property type="match status" value="2"/>
</dbReference>
<keyword evidence="3 7" id="KW-0808">Transferase</keyword>
<evidence type="ECO:0000256" key="6">
    <source>
        <dbReference type="PIRSR" id="PIRSR000429-1"/>
    </source>
</evidence>
<sequence>MREVVIIGAARTPIGTFGGSLSTVPVVDLGVTAAREAIRRANLSADLIDDVVIGNVLSAGLGQNVARQVSIYAGIPNTAPALTVNMVCGSGLRAVILAAQTIATGDADVILAGGIENMSQSPYLLKNFRWGKKMGDAKVVDAMLTDALLDVYNQYHMGITAENIAERWKISRERQDEFALNSQKRAENAQLSGYFNDEITPVDVIIKGKKTVVGKDEHPRHGMTLDKLSRLQPAFKENGTVTAGNSSGINDGAAMLILTSREKAEERGLDILASVKSYASAALDPQIMGYGPVPASRKALKKAELTARDIDLYEINEAFAAQSLAVLDDLEIDPKKVNISGGAIALGHPVGASGARILVTLLYGMKRTGAKKGLASLCVGGGQGTALIVERK</sequence>
<dbReference type="InterPro" id="IPR020616">
    <property type="entry name" value="Thiolase_N"/>
</dbReference>
<dbReference type="Proteomes" id="UP000654670">
    <property type="component" value="Unassembled WGS sequence"/>
</dbReference>
<dbReference type="NCBIfam" id="TIGR01930">
    <property type="entry name" value="AcCoA-C-Actrans"/>
    <property type="match status" value="1"/>
</dbReference>